<name>E4U0W1_SULKY</name>
<protein>
    <submittedName>
        <fullName evidence="2">Uncharacterized protein</fullName>
    </submittedName>
</protein>
<dbReference type="Proteomes" id="UP000008721">
    <property type="component" value="Chromosome"/>
</dbReference>
<dbReference type="AlphaFoldDB" id="E4U0W1"/>
<feature type="transmembrane region" description="Helical" evidence="1">
    <location>
        <begin position="6"/>
        <end position="28"/>
    </location>
</feature>
<accession>E4U0W1</accession>
<reference evidence="2 3" key="1">
    <citation type="journal article" date="2012" name="Stand. Genomic Sci.">
        <title>Complete genome sequence of the sulfur compounds oxidizing chemolithoautotroph Sulfuricurvum kujiense type strain (YK-1(T)).</title>
        <authorList>
            <person name="Han C."/>
            <person name="Kotsyurbenko O."/>
            <person name="Chertkov O."/>
            <person name="Held B."/>
            <person name="Lapidus A."/>
            <person name="Nolan M."/>
            <person name="Lucas S."/>
            <person name="Hammon N."/>
            <person name="Deshpande S."/>
            <person name="Cheng J.F."/>
            <person name="Tapia R."/>
            <person name="Goodwin L.A."/>
            <person name="Pitluck S."/>
            <person name="Liolios K."/>
            <person name="Pagani I."/>
            <person name="Ivanova N."/>
            <person name="Mavromatis K."/>
            <person name="Mikhailova N."/>
            <person name="Pati A."/>
            <person name="Chen A."/>
            <person name="Palaniappan K."/>
            <person name="Land M."/>
            <person name="Hauser L."/>
            <person name="Chang Y.J."/>
            <person name="Jeffries C.D."/>
            <person name="Brambilla E.M."/>
            <person name="Rohde M."/>
            <person name="Spring S."/>
            <person name="Sikorski J."/>
            <person name="Goker M."/>
            <person name="Woyke T."/>
            <person name="Bristow J."/>
            <person name="Eisen J.A."/>
            <person name="Markowitz V."/>
            <person name="Hugenholtz P."/>
            <person name="Kyrpides N.C."/>
            <person name="Klenk H.P."/>
            <person name="Detter J.C."/>
        </authorList>
    </citation>
    <scope>NUCLEOTIDE SEQUENCE [LARGE SCALE GENOMIC DNA]</scope>
    <source>
        <strain evidence="3">ATCC BAA-921 / DSM 16994 / JCM 11577 / YK-1</strain>
    </source>
</reference>
<proteinExistence type="predicted"/>
<feature type="transmembrane region" description="Helical" evidence="1">
    <location>
        <begin position="127"/>
        <end position="146"/>
    </location>
</feature>
<organism evidence="2 3">
    <name type="scientific">Sulfuricurvum kujiense (strain ATCC BAA-921 / DSM 16994 / JCM 11577 / YK-1)</name>
    <dbReference type="NCBI Taxonomy" id="709032"/>
    <lineage>
        <taxon>Bacteria</taxon>
        <taxon>Pseudomonadati</taxon>
        <taxon>Campylobacterota</taxon>
        <taxon>Epsilonproteobacteria</taxon>
        <taxon>Campylobacterales</taxon>
        <taxon>Sulfurimonadaceae</taxon>
        <taxon>Sulfuricurvum</taxon>
    </lineage>
</organism>
<dbReference type="HOGENOM" id="CLU_1668497_0_0_7"/>
<evidence type="ECO:0000313" key="3">
    <source>
        <dbReference type="Proteomes" id="UP000008721"/>
    </source>
</evidence>
<keyword evidence="1" id="KW-0472">Membrane</keyword>
<sequence>MKLEMIASNSIEVWIMTFFVVLGVGFLLFARKGELIFAGVIALAGMTSIAYSNHSKYIGKHFLMEQFNADSALSCGLWRGESVRVDPLKGWRFEQGVGFVKGDVIINDPSVCSVIGKPFPEPSTVPYWMAFVSVIGVLLMLHYTIIANPQKVAKEEDHDADDDTNREPS</sequence>
<evidence type="ECO:0000256" key="1">
    <source>
        <dbReference type="SAM" id="Phobius"/>
    </source>
</evidence>
<keyword evidence="1" id="KW-0812">Transmembrane</keyword>
<dbReference type="KEGG" id="sku:Sulku_1702"/>
<keyword evidence="1" id="KW-1133">Transmembrane helix</keyword>
<dbReference type="EMBL" id="CP002355">
    <property type="protein sequence ID" value="ADR34363.1"/>
    <property type="molecule type" value="Genomic_DNA"/>
</dbReference>
<feature type="transmembrane region" description="Helical" evidence="1">
    <location>
        <begin position="35"/>
        <end position="54"/>
    </location>
</feature>
<dbReference type="RefSeq" id="WP_013460560.1">
    <property type="nucleotide sequence ID" value="NC_014762.1"/>
</dbReference>
<evidence type="ECO:0000313" key="2">
    <source>
        <dbReference type="EMBL" id="ADR34363.1"/>
    </source>
</evidence>
<gene>
    <name evidence="2" type="ordered locus">Sulku_1702</name>
</gene>
<keyword evidence="3" id="KW-1185">Reference proteome</keyword>